<dbReference type="SUPFAM" id="SSF90123">
    <property type="entry name" value="ABC transporter transmembrane region"/>
    <property type="match status" value="2"/>
</dbReference>
<keyword evidence="5" id="KW-0677">Repeat</keyword>
<dbReference type="GO" id="GO:0005524">
    <property type="term" value="F:ATP binding"/>
    <property type="evidence" value="ECO:0007669"/>
    <property type="project" value="UniProtKB-KW"/>
</dbReference>
<evidence type="ECO:0000256" key="10">
    <source>
        <dbReference type="ARBA" id="ARBA00023180"/>
    </source>
</evidence>
<evidence type="ECO:0000259" key="13">
    <source>
        <dbReference type="PROSITE" id="PS50893"/>
    </source>
</evidence>
<accession>A0A103YMV0</accession>
<comment type="similarity">
    <text evidence="2">Belongs to the ABC transporter superfamily. ABCB family. Multidrug resistance exporter (TC 3.A.1.201) subfamily.</text>
</comment>
<dbReference type="EMBL" id="LEKV01000021">
    <property type="protein sequence ID" value="KVI11982.1"/>
    <property type="molecule type" value="Genomic_DNA"/>
</dbReference>
<feature type="domain" description="ABC transmembrane type-1" evidence="14">
    <location>
        <begin position="77"/>
        <end position="405"/>
    </location>
</feature>
<feature type="transmembrane region" description="Helical" evidence="12">
    <location>
        <begin position="1004"/>
        <end position="1031"/>
    </location>
</feature>
<keyword evidence="16" id="KW-1185">Reference proteome</keyword>
<dbReference type="InterPro" id="IPR003439">
    <property type="entry name" value="ABC_transporter-like_ATP-bd"/>
</dbReference>
<sequence length="1367" mass="151403">MMFGWTPPHGVGPLTPVSENSEVPDSPLPYLDTTTSRRNFPEKNDDIEEEDEVIPPSAVPFTALFACADGFDWILIAVGSLAAVVHGASLAVYLHLFGKIIHLLSFHSNADELFNHFSQLIVSFFHNFSRFLFVINMQHALYIVYIGLAVFAAGWIEVWCWILTAERQTAVIRTKYVQVILNQNMSFFDAYGHNGDIVSQVLTDVQVIHCVLGEKHIQSRERTLCYQVGNYVHNIATFLGGLVIAFVNCWQIALVALATGPIIVAAGALSDIYLHKFAESLQDAYVDAARVAEEVFVTLLLKLNALSNIRTLYAFTNEALAKYSYASSLHDTLKYGIIISLVQGLGLGFTYGLGMCSCALQLWVGGFLVTNGKSSGAEIVTAVFAMILSGLGMNQAWANLYSFEQGRIAAYRLYGVTRHSASAAASDGNTLVSVQGKIEFRNVYFSYPSCPVDPILSGFYLTVPAKKTVALVGRSGSGKSSLIPLLERHYDPTLGEVLLDGVNTKSLKLEWFRRQIGLVTQEPALTCLSITDNIAYGRPNITFKQIEEAAKIAHVHAFINSLENGYETQVGKVGLELTDEQKIKISVARAVLLNPSIILLDEVTSKLDLEAEKSVQEVLRIIMLGRSTIMIARKLSLVKYVDLIAVMEGGQCVEMGTHDELISAHGLYSEILRCEEVVKLPVKLPSGNHNVMELKAENDSGNKTALAMEKVDSLEMRSTADHKDPQLKDKYKSKHQTSPSLGRLVKLNLPEWLYAVLGSLGASIFGSFRPILAYVVGLIVTAYYRVDGSHNIKFDVNKWCLIISCMAIVILVATVLQHFYFGIMGEKMTERVRRMMFSAMLQRDVGWFDKDENGSDNLLMNLANDATYVCAAFSNRLSILVQDFCAAFAAIIIGFSLEWRLALVALATIPFLTVSAAAQFKIKRKYSILLVVKSANTLFKLSCRTHFQRTWLSGFSRGIEELHKQASLVLEDVVRNISTVMAYCAGNEASRLYSLYLKKVYRRAFLHGMSIGFVFGFSRFLLFACNAVLLWYTAVSVRNGYIDLPTALREYIVFSFATFSLVEPFGLAVKFHKKRKNLVRVFDIIDHVPKIGLDESSALKPVTACGTIEFKNVNFCYPTSPEIMVLRDFSVKVDGGHTVGVVGVSGSGKSTLLSLILRFYDPVSGQILLDGKDLKHFNLRWLRNQLGFVQQEPVIFSTTIRENIIYARRHASETEIRDAARIANAHHFISSLPQGYDTRVGPDGVDLTPGQKLRIAIARVVLKNAPILLLDEADSTIEHESRRVVQEALDTLLIGGKTTILVARRASMMRRVDKILVVNGGQIVEQGTHDSLAAIKDGVYAKLTQPHFSRGPEDRHGLLRTPVKAGP</sequence>
<feature type="transmembrane region" description="Helical" evidence="12">
    <location>
        <begin position="73"/>
        <end position="96"/>
    </location>
</feature>
<evidence type="ECO:0000256" key="1">
    <source>
        <dbReference type="ARBA" id="ARBA00004141"/>
    </source>
</evidence>
<feature type="transmembrane region" description="Helical" evidence="12">
    <location>
        <begin position="252"/>
        <end position="274"/>
    </location>
</feature>
<feature type="transmembrane region" description="Helical" evidence="12">
    <location>
        <begin position="877"/>
        <end position="895"/>
    </location>
</feature>
<evidence type="ECO:0000256" key="4">
    <source>
        <dbReference type="ARBA" id="ARBA00022692"/>
    </source>
</evidence>
<comment type="caution">
    <text evidence="15">The sequence shown here is derived from an EMBL/GenBank/DDBJ whole genome shotgun (WGS) entry which is preliminary data.</text>
</comment>
<evidence type="ECO:0008006" key="17">
    <source>
        <dbReference type="Google" id="ProtNLM"/>
    </source>
</evidence>
<evidence type="ECO:0000256" key="11">
    <source>
        <dbReference type="SAM" id="MobiDB-lite"/>
    </source>
</evidence>
<dbReference type="Pfam" id="PF00005">
    <property type="entry name" value="ABC_tran"/>
    <property type="match status" value="2"/>
</dbReference>
<dbReference type="CDD" id="cd18578">
    <property type="entry name" value="ABC_6TM_Pgp_ABCB1_D2_like"/>
    <property type="match status" value="1"/>
</dbReference>
<protein>
    <recommendedName>
        <fullName evidence="17">AAA+ ATPase domain-containing protein</fullName>
    </recommendedName>
</protein>
<dbReference type="InterPro" id="IPR036640">
    <property type="entry name" value="ABC1_TM_sf"/>
</dbReference>
<feature type="domain" description="ABC transporter" evidence="13">
    <location>
        <begin position="1108"/>
        <end position="1345"/>
    </location>
</feature>
<keyword evidence="4 12" id="KW-0812">Transmembrane</keyword>
<dbReference type="Gramene" id="KVI11982">
    <property type="protein sequence ID" value="KVI11982"/>
    <property type="gene ID" value="Ccrd_009591"/>
</dbReference>
<evidence type="ECO:0000256" key="5">
    <source>
        <dbReference type="ARBA" id="ARBA00022737"/>
    </source>
</evidence>
<feature type="transmembrane region" description="Helical" evidence="12">
    <location>
        <begin position="752"/>
        <end position="784"/>
    </location>
</feature>
<proteinExistence type="inferred from homology"/>
<dbReference type="Gene3D" id="3.40.50.300">
    <property type="entry name" value="P-loop containing nucleotide triphosphate hydrolases"/>
    <property type="match status" value="2"/>
</dbReference>
<dbReference type="GO" id="GO:0016887">
    <property type="term" value="F:ATP hydrolysis activity"/>
    <property type="evidence" value="ECO:0007669"/>
    <property type="project" value="InterPro"/>
</dbReference>
<keyword evidence="3" id="KW-0813">Transport</keyword>
<feature type="region of interest" description="Disordered" evidence="11">
    <location>
        <begin position="1"/>
        <end position="51"/>
    </location>
</feature>
<dbReference type="InterPro" id="IPR003593">
    <property type="entry name" value="AAA+_ATPase"/>
</dbReference>
<dbReference type="GO" id="GO:0005886">
    <property type="term" value="C:plasma membrane"/>
    <property type="evidence" value="ECO:0007669"/>
    <property type="project" value="TreeGrafter"/>
</dbReference>
<dbReference type="PROSITE" id="PS50929">
    <property type="entry name" value="ABC_TM1F"/>
    <property type="match status" value="2"/>
</dbReference>
<evidence type="ECO:0000256" key="6">
    <source>
        <dbReference type="ARBA" id="ARBA00022741"/>
    </source>
</evidence>
<dbReference type="InterPro" id="IPR011527">
    <property type="entry name" value="ABC1_TM_dom"/>
</dbReference>
<dbReference type="PANTHER" id="PTHR24222">
    <property type="entry name" value="ABC TRANSPORTER B FAMILY"/>
    <property type="match status" value="1"/>
</dbReference>
<dbReference type="SUPFAM" id="SSF52540">
    <property type="entry name" value="P-loop containing nucleoside triphosphate hydrolases"/>
    <property type="match status" value="2"/>
</dbReference>
<feature type="transmembrane region" description="Helical" evidence="12">
    <location>
        <begin position="337"/>
        <end position="364"/>
    </location>
</feature>
<evidence type="ECO:0000313" key="15">
    <source>
        <dbReference type="EMBL" id="KVI11982.1"/>
    </source>
</evidence>
<evidence type="ECO:0000256" key="9">
    <source>
        <dbReference type="ARBA" id="ARBA00023136"/>
    </source>
</evidence>
<feature type="transmembrane region" description="Helical" evidence="12">
    <location>
        <begin position="141"/>
        <end position="163"/>
    </location>
</feature>
<feature type="transmembrane region" description="Helical" evidence="12">
    <location>
        <begin position="224"/>
        <end position="246"/>
    </location>
</feature>
<dbReference type="Gene3D" id="1.20.1560.10">
    <property type="entry name" value="ABC transporter type 1, transmembrane domain"/>
    <property type="match status" value="2"/>
</dbReference>
<keyword evidence="6" id="KW-0547">Nucleotide-binding</keyword>
<dbReference type="OMA" id="LREYIVF"/>
<feature type="domain" description="ABC transporter" evidence="13">
    <location>
        <begin position="438"/>
        <end position="674"/>
    </location>
</feature>
<dbReference type="PANTHER" id="PTHR24222:SF52">
    <property type="entry name" value="ABC TRANSPORTER B FAMILY MEMBER 20-RELATED"/>
    <property type="match status" value="1"/>
</dbReference>
<dbReference type="Proteomes" id="UP000243975">
    <property type="component" value="Unassembled WGS sequence"/>
</dbReference>
<dbReference type="FunFam" id="1.20.1560.10:FF:000021">
    <property type="entry name" value="ABC transporter B family member 6"/>
    <property type="match status" value="1"/>
</dbReference>
<name>A0A103YMV0_CYNCS</name>
<evidence type="ECO:0000313" key="16">
    <source>
        <dbReference type="Proteomes" id="UP000243975"/>
    </source>
</evidence>
<evidence type="ECO:0000256" key="3">
    <source>
        <dbReference type="ARBA" id="ARBA00022448"/>
    </source>
</evidence>
<feature type="domain" description="ABC transmembrane type-1" evidence="14">
    <location>
        <begin position="756"/>
        <end position="1066"/>
    </location>
</feature>
<dbReference type="FunFam" id="3.40.50.300:FF:001683">
    <property type="entry name" value="ABC transporter B family member 20"/>
    <property type="match status" value="1"/>
</dbReference>
<organism evidence="15 16">
    <name type="scientific">Cynara cardunculus var. scolymus</name>
    <name type="common">Globe artichoke</name>
    <name type="synonym">Cynara scolymus</name>
    <dbReference type="NCBI Taxonomy" id="59895"/>
    <lineage>
        <taxon>Eukaryota</taxon>
        <taxon>Viridiplantae</taxon>
        <taxon>Streptophyta</taxon>
        <taxon>Embryophyta</taxon>
        <taxon>Tracheophyta</taxon>
        <taxon>Spermatophyta</taxon>
        <taxon>Magnoliopsida</taxon>
        <taxon>eudicotyledons</taxon>
        <taxon>Gunneridae</taxon>
        <taxon>Pentapetalae</taxon>
        <taxon>asterids</taxon>
        <taxon>campanulids</taxon>
        <taxon>Asterales</taxon>
        <taxon>Asteraceae</taxon>
        <taxon>Carduoideae</taxon>
        <taxon>Cardueae</taxon>
        <taxon>Carduinae</taxon>
        <taxon>Cynara</taxon>
    </lineage>
</organism>
<reference evidence="15 16" key="1">
    <citation type="journal article" date="2016" name="Sci. Rep.">
        <title>The genome sequence of the outbreeding globe artichoke constructed de novo incorporating a phase-aware low-pass sequencing strategy of F1 progeny.</title>
        <authorList>
            <person name="Scaglione D."/>
            <person name="Reyes-Chin-Wo S."/>
            <person name="Acquadro A."/>
            <person name="Froenicke L."/>
            <person name="Portis E."/>
            <person name="Beitel C."/>
            <person name="Tirone M."/>
            <person name="Mauro R."/>
            <person name="Lo Monaco A."/>
            <person name="Mauromicale G."/>
            <person name="Faccioli P."/>
            <person name="Cattivelli L."/>
            <person name="Rieseberg L."/>
            <person name="Michelmore R."/>
            <person name="Lanteri S."/>
        </authorList>
    </citation>
    <scope>NUCLEOTIDE SEQUENCE [LARGE SCALE GENOMIC DNA]</scope>
    <source>
        <strain evidence="15">2C</strain>
    </source>
</reference>
<dbReference type="PROSITE" id="PS50893">
    <property type="entry name" value="ABC_TRANSPORTER_2"/>
    <property type="match status" value="2"/>
</dbReference>
<dbReference type="FunFam" id="3.40.50.300:FF:000240">
    <property type="entry name" value="ABC transporter B family member 20"/>
    <property type="match status" value="1"/>
</dbReference>
<feature type="transmembrane region" description="Helical" evidence="12">
    <location>
        <begin position="376"/>
        <end position="397"/>
    </location>
</feature>
<dbReference type="GO" id="GO:0140359">
    <property type="term" value="F:ABC-type transporter activity"/>
    <property type="evidence" value="ECO:0007669"/>
    <property type="project" value="InterPro"/>
</dbReference>
<dbReference type="Pfam" id="PF00664">
    <property type="entry name" value="ABC_membrane"/>
    <property type="match status" value="2"/>
</dbReference>
<dbReference type="InterPro" id="IPR039421">
    <property type="entry name" value="Type_1_exporter"/>
</dbReference>
<evidence type="ECO:0000256" key="8">
    <source>
        <dbReference type="ARBA" id="ARBA00022989"/>
    </source>
</evidence>
<dbReference type="CDD" id="cd18577">
    <property type="entry name" value="ABC_6TM_Pgp_ABCB1_D1_like"/>
    <property type="match status" value="1"/>
</dbReference>
<comment type="subcellular location">
    <subcellularLocation>
        <location evidence="1">Membrane</location>
        <topology evidence="1">Multi-pass membrane protein</topology>
    </subcellularLocation>
</comment>
<keyword evidence="7" id="KW-0067">ATP-binding</keyword>
<gene>
    <name evidence="15" type="ORF">Ccrd_009591</name>
</gene>
<keyword evidence="10" id="KW-0325">Glycoprotein</keyword>
<evidence type="ECO:0000259" key="14">
    <source>
        <dbReference type="PROSITE" id="PS50929"/>
    </source>
</evidence>
<dbReference type="InterPro" id="IPR027417">
    <property type="entry name" value="P-loop_NTPase"/>
</dbReference>
<keyword evidence="8 12" id="KW-1133">Transmembrane helix</keyword>
<evidence type="ECO:0000256" key="12">
    <source>
        <dbReference type="SAM" id="Phobius"/>
    </source>
</evidence>
<dbReference type="SMART" id="SM00382">
    <property type="entry name" value="AAA"/>
    <property type="match status" value="2"/>
</dbReference>
<feature type="transmembrane region" description="Helical" evidence="12">
    <location>
        <begin position="1051"/>
        <end position="1071"/>
    </location>
</feature>
<evidence type="ECO:0000256" key="2">
    <source>
        <dbReference type="ARBA" id="ARBA00007577"/>
    </source>
</evidence>
<feature type="transmembrane region" description="Helical" evidence="12">
    <location>
        <begin position="901"/>
        <end position="920"/>
    </location>
</feature>
<evidence type="ECO:0000256" key="7">
    <source>
        <dbReference type="ARBA" id="ARBA00022840"/>
    </source>
</evidence>
<feature type="transmembrane region" description="Helical" evidence="12">
    <location>
        <begin position="796"/>
        <end position="821"/>
    </location>
</feature>
<keyword evidence="9 12" id="KW-0472">Membrane</keyword>